<keyword evidence="3" id="KW-1185">Reference proteome</keyword>
<evidence type="ECO:0000256" key="1">
    <source>
        <dbReference type="SAM" id="Phobius"/>
    </source>
</evidence>
<keyword evidence="1" id="KW-0812">Transmembrane</keyword>
<dbReference type="AlphaFoldDB" id="A0A9J5XB54"/>
<dbReference type="OrthoDB" id="1300880at2759"/>
<gene>
    <name evidence="2" type="ORF">H5410_045444</name>
</gene>
<accession>A0A9J5XB54</accession>
<dbReference type="EMBL" id="JACXVP010000009">
    <property type="protein sequence ID" value="KAG5585010.1"/>
    <property type="molecule type" value="Genomic_DNA"/>
</dbReference>
<feature type="transmembrane region" description="Helical" evidence="1">
    <location>
        <begin position="55"/>
        <end position="73"/>
    </location>
</feature>
<dbReference type="Proteomes" id="UP000824120">
    <property type="component" value="Chromosome 9"/>
</dbReference>
<evidence type="ECO:0000313" key="2">
    <source>
        <dbReference type="EMBL" id="KAG5585010.1"/>
    </source>
</evidence>
<sequence>MEKGFTFQNFFSCLESLAKCCSNPERETIDHLFYNGEVAKSIWSYVNRGSTNGNVRLKEVILVVPMIILWFLWKRRNTILHGGFFFLMLRLLEMSLLLFVNLLCPDLRSDGTAIGQMLEQFRNAWNIVKIRGLLISSLNHIPWPWCRY</sequence>
<keyword evidence="1" id="KW-1133">Transmembrane helix</keyword>
<feature type="transmembrane region" description="Helical" evidence="1">
    <location>
        <begin position="79"/>
        <end position="100"/>
    </location>
</feature>
<proteinExistence type="predicted"/>
<organism evidence="2 3">
    <name type="scientific">Solanum commersonii</name>
    <name type="common">Commerson's wild potato</name>
    <name type="synonym">Commerson's nightshade</name>
    <dbReference type="NCBI Taxonomy" id="4109"/>
    <lineage>
        <taxon>Eukaryota</taxon>
        <taxon>Viridiplantae</taxon>
        <taxon>Streptophyta</taxon>
        <taxon>Embryophyta</taxon>
        <taxon>Tracheophyta</taxon>
        <taxon>Spermatophyta</taxon>
        <taxon>Magnoliopsida</taxon>
        <taxon>eudicotyledons</taxon>
        <taxon>Gunneridae</taxon>
        <taxon>Pentapetalae</taxon>
        <taxon>asterids</taxon>
        <taxon>lamiids</taxon>
        <taxon>Solanales</taxon>
        <taxon>Solanaceae</taxon>
        <taxon>Solanoideae</taxon>
        <taxon>Solaneae</taxon>
        <taxon>Solanum</taxon>
    </lineage>
</organism>
<name>A0A9J5XB54_SOLCO</name>
<evidence type="ECO:0000313" key="3">
    <source>
        <dbReference type="Proteomes" id="UP000824120"/>
    </source>
</evidence>
<keyword evidence="1" id="KW-0472">Membrane</keyword>
<comment type="caution">
    <text evidence="2">The sequence shown here is derived from an EMBL/GenBank/DDBJ whole genome shotgun (WGS) entry which is preliminary data.</text>
</comment>
<reference evidence="2 3" key="1">
    <citation type="submission" date="2020-09" db="EMBL/GenBank/DDBJ databases">
        <title>De no assembly of potato wild relative species, Solanum commersonii.</title>
        <authorList>
            <person name="Cho K."/>
        </authorList>
    </citation>
    <scope>NUCLEOTIDE SEQUENCE [LARGE SCALE GENOMIC DNA]</scope>
    <source>
        <strain evidence="2">LZ3.2</strain>
        <tissue evidence="2">Leaf</tissue>
    </source>
</reference>
<protein>
    <submittedName>
        <fullName evidence="2">Uncharacterized protein</fullName>
    </submittedName>
</protein>